<dbReference type="EMBL" id="JH597976">
    <property type="status" value="NOT_ANNOTATED_CDS"/>
    <property type="molecule type" value="Genomic_DNA"/>
</dbReference>
<reference evidence="2" key="1">
    <citation type="journal article" date="2010" name="Science">
        <title>Signatures of adaptation to obligate biotrophy in the Hyaloperonospora arabidopsidis genome.</title>
        <authorList>
            <person name="Baxter L."/>
            <person name="Tripathy S."/>
            <person name="Ishaque N."/>
            <person name="Boot N."/>
            <person name="Cabral A."/>
            <person name="Kemen E."/>
            <person name="Thines M."/>
            <person name="Ah-Fong A."/>
            <person name="Anderson R."/>
            <person name="Badejoko W."/>
            <person name="Bittner-Eddy P."/>
            <person name="Boore J.L."/>
            <person name="Chibucos M.C."/>
            <person name="Coates M."/>
            <person name="Dehal P."/>
            <person name="Delehaunty K."/>
            <person name="Dong S."/>
            <person name="Downton P."/>
            <person name="Dumas B."/>
            <person name="Fabro G."/>
            <person name="Fronick C."/>
            <person name="Fuerstenberg S.I."/>
            <person name="Fulton L."/>
            <person name="Gaulin E."/>
            <person name="Govers F."/>
            <person name="Hughes L."/>
            <person name="Humphray S."/>
            <person name="Jiang R.H."/>
            <person name="Judelson H."/>
            <person name="Kamoun S."/>
            <person name="Kyung K."/>
            <person name="Meijer H."/>
            <person name="Minx P."/>
            <person name="Morris P."/>
            <person name="Nelson J."/>
            <person name="Phuntumart V."/>
            <person name="Qutob D."/>
            <person name="Rehmany A."/>
            <person name="Rougon-Cardoso A."/>
            <person name="Ryden P."/>
            <person name="Torto-Alalibo T."/>
            <person name="Studholme D."/>
            <person name="Wang Y."/>
            <person name="Win J."/>
            <person name="Wood J."/>
            <person name="Clifton S.W."/>
            <person name="Rogers J."/>
            <person name="Van den Ackerveken G."/>
            <person name="Jones J.D."/>
            <person name="McDowell J.M."/>
            <person name="Beynon J."/>
            <person name="Tyler B.M."/>
        </authorList>
    </citation>
    <scope>NUCLEOTIDE SEQUENCE [LARGE SCALE GENOMIC DNA]</scope>
    <source>
        <strain evidence="2">Emoy2</strain>
    </source>
</reference>
<dbReference type="EnsemblProtists" id="HpaT810476">
    <property type="protein sequence ID" value="HpaP810476"/>
    <property type="gene ID" value="HpaG810476"/>
</dbReference>
<accession>M4BVD4</accession>
<evidence type="ECO:0000313" key="1">
    <source>
        <dbReference type="EnsemblProtists" id="HpaP810476"/>
    </source>
</evidence>
<dbReference type="Proteomes" id="UP000011713">
    <property type="component" value="Unassembled WGS sequence"/>
</dbReference>
<protein>
    <submittedName>
        <fullName evidence="1">Uncharacterized protein</fullName>
    </submittedName>
</protein>
<sequence length="177" mass="19726">MLNASPSRSTTTIANHCTRFPCVDNACSQSTDVNADNGKRRKVIYCDHATNETCKNIVHFRRLVKFYKKSVILSSCNTSSYGRRLVSRCGMTTQKQSPTSLPNQIPTCFPKSPTCYPKQSPTCFPKQSPTCFQKQCPVNYAKPTSLADSPLRSRTSFACVEAAASPPKRPRLIHQTR</sequence>
<keyword evidence="2" id="KW-1185">Reference proteome</keyword>
<dbReference type="InParanoid" id="M4BVD4"/>
<organism evidence="1 2">
    <name type="scientific">Hyaloperonospora arabidopsidis (strain Emoy2)</name>
    <name type="common">Downy mildew agent</name>
    <name type="synonym">Peronospora arabidopsidis</name>
    <dbReference type="NCBI Taxonomy" id="559515"/>
    <lineage>
        <taxon>Eukaryota</taxon>
        <taxon>Sar</taxon>
        <taxon>Stramenopiles</taxon>
        <taxon>Oomycota</taxon>
        <taxon>Peronosporomycetes</taxon>
        <taxon>Peronosporales</taxon>
        <taxon>Peronosporaceae</taxon>
        <taxon>Hyaloperonospora</taxon>
    </lineage>
</organism>
<dbReference type="HOGENOM" id="CLU_1520671_0_0_1"/>
<evidence type="ECO:0000313" key="2">
    <source>
        <dbReference type="Proteomes" id="UP000011713"/>
    </source>
</evidence>
<name>M4BVD4_HYAAE</name>
<dbReference type="VEuPathDB" id="FungiDB:HpaG810476"/>
<proteinExistence type="predicted"/>
<dbReference type="AlphaFoldDB" id="M4BVD4"/>
<reference evidence="1" key="2">
    <citation type="submission" date="2015-06" db="UniProtKB">
        <authorList>
            <consortium name="EnsemblProtists"/>
        </authorList>
    </citation>
    <scope>IDENTIFICATION</scope>
    <source>
        <strain evidence="1">Emoy2</strain>
    </source>
</reference>